<accession>A0A1S2LMG6</accession>
<gene>
    <name evidence="1" type="ORF">BKP37_10100</name>
</gene>
<sequence>MNSGNVDNALASVIRLFEESRNDQNAILMKRYMKNKFEFLGIKAPERREIMRPLMKEAKKFPREQMVEFVKKLWDLSEREYQYFALDYLEKNIKVLVEEDIQFLEYLIKTKSWWDTVDILASKCVGYHFTKYPNLITDYGVRWAVSENMWLRRTAILFQLKYKEKTDKELLFQIIEKNAHDDGFFIQKGIGWALREYSKTNKEEVAAFINSHPLSNLSRREGQKYL</sequence>
<dbReference type="PANTHER" id="PTHR34070">
    <property type="entry name" value="ARMADILLO-TYPE FOLD"/>
    <property type="match status" value="1"/>
</dbReference>
<dbReference type="CDD" id="cd07064">
    <property type="entry name" value="AlkD_like_1"/>
    <property type="match status" value="1"/>
</dbReference>
<protein>
    <submittedName>
        <fullName evidence="1">DNA alkylation repair protein</fullName>
    </submittedName>
</protein>
<dbReference type="InterPro" id="IPR014825">
    <property type="entry name" value="DNA_alkylation"/>
</dbReference>
<dbReference type="Gene3D" id="1.20.1660.10">
    <property type="entry name" value="Hypothetical protein (EF3068)"/>
    <property type="match status" value="1"/>
</dbReference>
<dbReference type="PANTHER" id="PTHR34070:SF1">
    <property type="entry name" value="DNA ALKYLATION REPAIR PROTEIN"/>
    <property type="match status" value="1"/>
</dbReference>
<dbReference type="AlphaFoldDB" id="A0A1S2LMG6"/>
<organism evidence="1 2">
    <name type="scientific">Anaerobacillus alkalilacustris</name>
    <dbReference type="NCBI Taxonomy" id="393763"/>
    <lineage>
        <taxon>Bacteria</taxon>
        <taxon>Bacillati</taxon>
        <taxon>Bacillota</taxon>
        <taxon>Bacilli</taxon>
        <taxon>Bacillales</taxon>
        <taxon>Bacillaceae</taxon>
        <taxon>Anaerobacillus</taxon>
    </lineage>
</organism>
<dbReference type="Proteomes" id="UP000179524">
    <property type="component" value="Unassembled WGS sequence"/>
</dbReference>
<dbReference type="InterPro" id="IPR016024">
    <property type="entry name" value="ARM-type_fold"/>
</dbReference>
<proteinExistence type="predicted"/>
<reference evidence="1 2" key="1">
    <citation type="submission" date="2016-10" db="EMBL/GenBank/DDBJ databases">
        <title>Draft genome sequences of four alkaliphilic bacteria belonging to the Anaerobacillus genus.</title>
        <authorList>
            <person name="Bassil N.M."/>
            <person name="Lloyd J.R."/>
        </authorList>
    </citation>
    <scope>NUCLEOTIDE SEQUENCE [LARGE SCALE GENOMIC DNA]</scope>
    <source>
        <strain evidence="1 2">DSM 18345</strain>
    </source>
</reference>
<dbReference type="SUPFAM" id="SSF48371">
    <property type="entry name" value="ARM repeat"/>
    <property type="match status" value="1"/>
</dbReference>
<name>A0A1S2LMG6_9BACI</name>
<evidence type="ECO:0000313" key="1">
    <source>
        <dbReference type="EMBL" id="OIJ13702.1"/>
    </source>
</evidence>
<dbReference type="Pfam" id="PF08713">
    <property type="entry name" value="DNA_alkylation"/>
    <property type="match status" value="1"/>
</dbReference>
<keyword evidence="2" id="KW-1185">Reference proteome</keyword>
<dbReference type="EMBL" id="MLQR01000027">
    <property type="protein sequence ID" value="OIJ13702.1"/>
    <property type="molecule type" value="Genomic_DNA"/>
</dbReference>
<evidence type="ECO:0000313" key="2">
    <source>
        <dbReference type="Proteomes" id="UP000179524"/>
    </source>
</evidence>
<dbReference type="Gene3D" id="1.25.40.290">
    <property type="entry name" value="ARM repeat domains"/>
    <property type="match status" value="1"/>
</dbReference>
<comment type="caution">
    <text evidence="1">The sequence shown here is derived from an EMBL/GenBank/DDBJ whole genome shotgun (WGS) entry which is preliminary data.</text>
</comment>